<evidence type="ECO:0000256" key="14">
    <source>
        <dbReference type="PROSITE-ProRule" id="PRU00221"/>
    </source>
</evidence>
<dbReference type="InterPro" id="IPR003395">
    <property type="entry name" value="RecF/RecN/SMC_N"/>
</dbReference>
<dbReference type="Pfam" id="PF12265">
    <property type="entry name" value="CAF1C_H4-bd"/>
    <property type="match status" value="1"/>
</dbReference>
<dbReference type="GO" id="GO:0035861">
    <property type="term" value="C:site of double-strand break"/>
    <property type="evidence" value="ECO:0007669"/>
    <property type="project" value="TreeGrafter"/>
</dbReference>
<sequence>PVDLGPQLNFIIGHNGSGKSAILTAITLALGGRATATNRGSSLKSFIKSGQSQAQIILKLKNEGTEAYKQDVYGKTIVVERTVRDIGNALKLKSASGKTVSTTRQELTAICDHFMIQVDNPMNVLSQDQARQFLSASHAKEKYDFFLKGTQLTQLSDEYQLISENISSARDATVHKKERLPALEEAANRAHSRYKEATKARDQQHKLLELKNELAWSVPAAMQRDIDAEEKDYEVARQRMVAIEEALQTAEMDYQETQAEVQKYESITMDEDSQLNALRKEKEALNDHFKVHKTKLQNNRKEEADLNHYLNEIQTTIRDFENQKNEEYARLQIDHNAQNDETRRKMDELQEQIELHNQSELEALSNVDEMRNQSEALSNEFADLKRQKSGWESNIQQSQQDINQIRASQNDRQAAFGNKMPEIIREIERQQWNEKPIGPLGRYVKLVDNKWSKVLESVLGGTLNAFACSNFQDRKKLLGILKRHGASSGVIQMGERTFDFSNGEPSSEFVTIDRVLKCESSEVRCILVNQSRSESSILVRDRQDADKIMRNQPNNVTSCYVLNGLFQVGGGVGSSTITLPPYKGAPRLTTDYTEARRIAEERLKEARTNYQGIQRQEMSTSARVEEVRQEAMRHKGEQNRAYNEKRNCEEKINQLRESLQSVQPVNISALDDAITEQKEEVGKVQQQYAAIASKQHELNSSIQPHMERLSEVKRQLADYDKTRQNIEENLKHAHNANNQAVAALNHRRKQKQQESEKVGVFESKLGRLERDLKLAFEQADEICPGRVNTTRTVTDIQRDIQGIETALHARQQRSGQGIEAVTAEYHRALDAVDSAHKDINEMNAFIRQLKKALDLRTQKWLQFRKHIAMRAKYQFMFHLSVRGYYGTINFNHSERRLDLMVQTDDQLATQGRRDKDPKSLSGGEKSFSTICLLLSLWEAIGCPIRCLDEFDVFMDAVNRKISMKMMIETAKSSTGIQYVLITPQDMSSISLGKEVKVHRMKDPERANMPAKRRSSPLAASAEQPQAKSRAGQERHDGSRGGEDGMGEFEDNYEDEFESDGEVHDGENEDEDGVEQMDDMEQIGGVDNGDNGQEGDTQAPSAQPYIPHQYKLKPDEILEPDNSVYEMLHTMSVPWPCLSFDLLRDGGGEERRTYPQEMYAATGTQAAGDANEVLVMRWGNLWKTQQNDDSDEEEDDETADETPTLEYKSIAHRGGINRFRVAGVEDNFVPTDPTSMPNRPYLAATWADTGKVHIFNIRPHQLALANPGYMVDKTRDNKPLYTINSHSEEGFALDWSREGASERQLLTGDCAGVIHNSTFTDSGYIPSPAPFTSHTSSVEDLQWSPSERTVFASCSADRSVRVWDTRVRTRTAVVSVLDAHSEDVNVINWNKNTEYLLASGGDEGMVKVWDLRNFKPGTSTAPQPAAQFDWHKGPITGIEWHHKEPSVLAASGADDQVTLWDLAVELDQEELASEVEQLVPPQLMFCHQGQKDIKEVHWHAQVPGCFVSTASDGFNICKTISV</sequence>
<dbReference type="InterPro" id="IPR015943">
    <property type="entry name" value="WD40/YVTN_repeat-like_dom_sf"/>
</dbReference>
<dbReference type="EMBL" id="SPOI01000376">
    <property type="protein sequence ID" value="TIB27973.1"/>
    <property type="molecule type" value="Genomic_DNA"/>
</dbReference>
<feature type="domain" description="Histone-binding protein RBBP4-like N-terminal" evidence="18">
    <location>
        <begin position="1114"/>
        <end position="1179"/>
    </location>
</feature>
<feature type="repeat" description="WD" evidence="14">
    <location>
        <begin position="1427"/>
        <end position="1461"/>
    </location>
</feature>
<name>A0A4T0IG62_WALIC</name>
<dbReference type="SUPFAM" id="SSF50978">
    <property type="entry name" value="WD40 repeat-like"/>
    <property type="match status" value="1"/>
</dbReference>
<keyword evidence="10 15" id="KW-0175">Coiled coil</keyword>
<dbReference type="GO" id="GO:0005524">
    <property type="term" value="F:ATP binding"/>
    <property type="evidence" value="ECO:0007669"/>
    <property type="project" value="UniProtKB-KW"/>
</dbReference>
<evidence type="ECO:0000256" key="3">
    <source>
        <dbReference type="ARBA" id="ARBA00006793"/>
    </source>
</evidence>
<feature type="region of interest" description="Disordered" evidence="16">
    <location>
        <begin position="992"/>
        <end position="1102"/>
    </location>
</feature>
<organism evidence="19 20">
    <name type="scientific">Wallemia ichthyophaga</name>
    <dbReference type="NCBI Taxonomy" id="245174"/>
    <lineage>
        <taxon>Eukaryota</taxon>
        <taxon>Fungi</taxon>
        <taxon>Dikarya</taxon>
        <taxon>Basidiomycota</taxon>
        <taxon>Wallemiomycotina</taxon>
        <taxon>Wallemiomycetes</taxon>
        <taxon>Wallemiales</taxon>
        <taxon>Wallemiaceae</taxon>
        <taxon>Wallemia</taxon>
    </lineage>
</organism>
<feature type="region of interest" description="Disordered" evidence="16">
    <location>
        <begin position="1183"/>
        <end position="1204"/>
    </location>
</feature>
<keyword evidence="9" id="KW-0067">ATP-binding</keyword>
<keyword evidence="5 14" id="KW-0853">WD repeat</keyword>
<dbReference type="PANTHER" id="PTHR19306">
    <property type="entry name" value="STRUCTURAL MAINTENANCE OF CHROMOSOMES 5,6 SMC5, SMC6"/>
    <property type="match status" value="1"/>
</dbReference>
<evidence type="ECO:0000313" key="20">
    <source>
        <dbReference type="Proteomes" id="UP000310689"/>
    </source>
</evidence>
<dbReference type="PROSITE" id="PS50082">
    <property type="entry name" value="WD_REPEATS_2"/>
    <property type="match status" value="3"/>
</dbReference>
<keyword evidence="11" id="KW-0233">DNA recombination</keyword>
<keyword evidence="8" id="KW-0227">DNA damage</keyword>
<feature type="compositionally biased region" description="Polar residues" evidence="16">
    <location>
        <begin position="1089"/>
        <end position="1100"/>
    </location>
</feature>
<feature type="coiled-coil region" evidence="15">
    <location>
        <begin position="596"/>
        <end position="736"/>
    </location>
</feature>
<comment type="subcellular location">
    <subcellularLocation>
        <location evidence="2">Chromosome</location>
    </subcellularLocation>
    <subcellularLocation>
        <location evidence="1">Nucleus</location>
    </subcellularLocation>
</comment>
<feature type="repeat" description="WD" evidence="14">
    <location>
        <begin position="1330"/>
        <end position="1372"/>
    </location>
</feature>
<dbReference type="InterPro" id="IPR036277">
    <property type="entry name" value="SMC_hinge_sf"/>
</dbReference>
<feature type="compositionally biased region" description="Acidic residues" evidence="16">
    <location>
        <begin position="1187"/>
        <end position="1199"/>
    </location>
</feature>
<evidence type="ECO:0000256" key="6">
    <source>
        <dbReference type="ARBA" id="ARBA00022737"/>
    </source>
</evidence>
<dbReference type="GO" id="GO:0030915">
    <property type="term" value="C:Smc5-Smc6 complex"/>
    <property type="evidence" value="ECO:0007669"/>
    <property type="project" value="TreeGrafter"/>
</dbReference>
<dbReference type="Pfam" id="PF00400">
    <property type="entry name" value="WD40"/>
    <property type="match status" value="3"/>
</dbReference>
<dbReference type="Proteomes" id="UP000310689">
    <property type="component" value="Unassembled WGS sequence"/>
</dbReference>
<dbReference type="GO" id="GO:0000724">
    <property type="term" value="P:double-strand break repair via homologous recombination"/>
    <property type="evidence" value="ECO:0007669"/>
    <property type="project" value="TreeGrafter"/>
</dbReference>
<evidence type="ECO:0000256" key="11">
    <source>
        <dbReference type="ARBA" id="ARBA00023172"/>
    </source>
</evidence>
<dbReference type="InterPro" id="IPR022052">
    <property type="entry name" value="Histone-bd_RBBP4-like_N"/>
</dbReference>
<evidence type="ECO:0000256" key="13">
    <source>
        <dbReference type="ARBA" id="ARBA00023242"/>
    </source>
</evidence>
<dbReference type="GO" id="GO:0003684">
    <property type="term" value="F:damaged DNA binding"/>
    <property type="evidence" value="ECO:0007669"/>
    <property type="project" value="TreeGrafter"/>
</dbReference>
<feature type="compositionally biased region" description="Acidic residues" evidence="16">
    <location>
        <begin position="1066"/>
        <end position="1080"/>
    </location>
</feature>
<dbReference type="Gene3D" id="3.40.50.300">
    <property type="entry name" value="P-loop containing nucleotide triphosphate hydrolases"/>
    <property type="match status" value="2"/>
</dbReference>
<keyword evidence="7" id="KW-0547">Nucleotide-binding</keyword>
<feature type="compositionally biased region" description="Basic and acidic residues" evidence="16">
    <location>
        <begin position="1030"/>
        <end position="1042"/>
    </location>
</feature>
<dbReference type="PROSITE" id="PS00678">
    <property type="entry name" value="WD_REPEATS_1"/>
    <property type="match status" value="1"/>
</dbReference>
<evidence type="ECO:0000256" key="7">
    <source>
        <dbReference type="ARBA" id="ARBA00022741"/>
    </source>
</evidence>
<dbReference type="SUPFAM" id="SSF52540">
    <property type="entry name" value="P-loop containing nucleoside triphosphate hydrolases"/>
    <property type="match status" value="1"/>
</dbReference>
<dbReference type="PANTHER" id="PTHR19306:SF6">
    <property type="entry name" value="STRUCTURAL MAINTENANCE OF CHROMOSOMES PROTEIN 6"/>
    <property type="match status" value="1"/>
</dbReference>
<evidence type="ECO:0000256" key="4">
    <source>
        <dbReference type="ARBA" id="ARBA00022454"/>
    </source>
</evidence>
<dbReference type="GO" id="GO:0003697">
    <property type="term" value="F:single-stranded DNA binding"/>
    <property type="evidence" value="ECO:0007669"/>
    <property type="project" value="TreeGrafter"/>
</dbReference>
<protein>
    <submittedName>
        <fullName evidence="19">Uncharacterized protein</fullName>
    </submittedName>
</protein>
<evidence type="ECO:0000313" key="19">
    <source>
        <dbReference type="EMBL" id="TIB27973.1"/>
    </source>
</evidence>
<dbReference type="Gene3D" id="2.130.10.10">
    <property type="entry name" value="YVTN repeat-like/Quinoprotein amine dehydrogenase"/>
    <property type="match status" value="1"/>
</dbReference>
<comment type="caution">
    <text evidence="19">The sequence shown here is derived from an EMBL/GenBank/DDBJ whole genome shotgun (WGS) entry which is preliminary data.</text>
</comment>
<feature type="non-terminal residue" evidence="19">
    <location>
        <position position="1"/>
    </location>
</feature>
<dbReference type="InterPro" id="IPR019775">
    <property type="entry name" value="WD40_repeat_CS"/>
</dbReference>
<feature type="compositionally biased region" description="Basic and acidic residues" evidence="16">
    <location>
        <begin position="993"/>
        <end position="1005"/>
    </location>
</feature>
<evidence type="ECO:0000259" key="18">
    <source>
        <dbReference type="Pfam" id="PF12265"/>
    </source>
</evidence>
<gene>
    <name evidence="19" type="ORF">E3P86_03954</name>
</gene>
<evidence type="ECO:0000256" key="2">
    <source>
        <dbReference type="ARBA" id="ARBA00004286"/>
    </source>
</evidence>
<feature type="coiled-coil region" evidence="15">
    <location>
        <begin position="226"/>
        <end position="401"/>
    </location>
</feature>
<evidence type="ECO:0000256" key="15">
    <source>
        <dbReference type="SAM" id="Coils"/>
    </source>
</evidence>
<evidence type="ECO:0000256" key="12">
    <source>
        <dbReference type="ARBA" id="ARBA00023204"/>
    </source>
</evidence>
<keyword evidence="13" id="KW-0539">Nucleus</keyword>
<dbReference type="PROSITE" id="PS50294">
    <property type="entry name" value="WD_REPEATS_REGION"/>
    <property type="match status" value="3"/>
</dbReference>
<evidence type="ECO:0000256" key="10">
    <source>
        <dbReference type="ARBA" id="ARBA00023054"/>
    </source>
</evidence>
<keyword evidence="6" id="KW-0677">Repeat</keyword>
<accession>A0A4T0IG62</accession>
<reference evidence="19 20" key="1">
    <citation type="submission" date="2019-03" db="EMBL/GenBank/DDBJ databases">
        <title>Sequencing 23 genomes of Wallemia ichthyophaga.</title>
        <authorList>
            <person name="Gostincar C."/>
        </authorList>
    </citation>
    <scope>NUCLEOTIDE SEQUENCE [LARGE SCALE GENOMIC DNA]</scope>
    <source>
        <strain evidence="19 20">EXF-6200</strain>
    </source>
</reference>
<evidence type="ECO:0000256" key="8">
    <source>
        <dbReference type="ARBA" id="ARBA00022763"/>
    </source>
</evidence>
<feature type="compositionally biased region" description="Acidic residues" evidence="16">
    <location>
        <begin position="1044"/>
        <end position="1059"/>
    </location>
</feature>
<dbReference type="Pfam" id="PF02463">
    <property type="entry name" value="SMC_N"/>
    <property type="match status" value="1"/>
</dbReference>
<evidence type="ECO:0000256" key="5">
    <source>
        <dbReference type="ARBA" id="ARBA00022574"/>
    </source>
</evidence>
<feature type="repeat" description="WD" evidence="14">
    <location>
        <begin position="1376"/>
        <end position="1412"/>
    </location>
</feature>
<dbReference type="GO" id="GO:0051276">
    <property type="term" value="P:chromosome organization"/>
    <property type="evidence" value="ECO:0007669"/>
    <property type="project" value="InterPro"/>
</dbReference>
<comment type="similarity">
    <text evidence="3">Belongs to the SMC family. SMC6 subfamily.</text>
</comment>
<dbReference type="Gene3D" id="1.10.287.1490">
    <property type="match status" value="1"/>
</dbReference>
<proteinExistence type="inferred from homology"/>
<evidence type="ECO:0000256" key="9">
    <source>
        <dbReference type="ARBA" id="ARBA00022840"/>
    </source>
</evidence>
<evidence type="ECO:0000256" key="1">
    <source>
        <dbReference type="ARBA" id="ARBA00004123"/>
    </source>
</evidence>
<dbReference type="SUPFAM" id="SSF75553">
    <property type="entry name" value="Smc hinge domain"/>
    <property type="match status" value="1"/>
</dbReference>
<evidence type="ECO:0000256" key="16">
    <source>
        <dbReference type="SAM" id="MobiDB-lite"/>
    </source>
</evidence>
<dbReference type="SMART" id="SM00320">
    <property type="entry name" value="WD40"/>
    <property type="match status" value="5"/>
</dbReference>
<keyword evidence="4" id="KW-0158">Chromosome</keyword>
<dbReference type="InterPro" id="IPR001680">
    <property type="entry name" value="WD40_rpt"/>
</dbReference>
<feature type="domain" description="RecF/RecN/SMC N-terminal" evidence="17">
    <location>
        <begin position="3"/>
        <end position="985"/>
    </location>
</feature>
<dbReference type="InterPro" id="IPR027417">
    <property type="entry name" value="P-loop_NTPase"/>
</dbReference>
<keyword evidence="12" id="KW-0234">DNA repair</keyword>
<evidence type="ECO:0000259" key="17">
    <source>
        <dbReference type="Pfam" id="PF02463"/>
    </source>
</evidence>
<dbReference type="GO" id="GO:0005634">
    <property type="term" value="C:nucleus"/>
    <property type="evidence" value="ECO:0007669"/>
    <property type="project" value="UniProtKB-SubCell"/>
</dbReference>
<dbReference type="InterPro" id="IPR036322">
    <property type="entry name" value="WD40_repeat_dom_sf"/>
</dbReference>